<proteinExistence type="inferred from homology"/>
<keyword evidence="2" id="KW-0479">Metal-binding</keyword>
<gene>
    <name evidence="4" type="ORF">ENW00_04025</name>
</gene>
<sequence>MLKIGVISDTHLPSRFPYLPKIILEKLVGVDLILHAGDWEELFFLPELKKIADVIGVHGNMDSWEVKKVLPSKRIITLERVKVGITHGSGAPWGIKDRVKKVFEEDLENINVIVFGHTHHALMEWDDKIFFFNPGSPTDRFFTDKNTIGYLYIDGDKVWGEIITIDLNLGGIE</sequence>
<accession>A0A7C3MIT3</accession>
<dbReference type="NCBIfam" id="TIGR00040">
    <property type="entry name" value="yfcE"/>
    <property type="match status" value="1"/>
</dbReference>
<dbReference type="GO" id="GO:0046872">
    <property type="term" value="F:metal ion binding"/>
    <property type="evidence" value="ECO:0007669"/>
    <property type="project" value="UniProtKB-KW"/>
</dbReference>
<evidence type="ECO:0000259" key="3">
    <source>
        <dbReference type="Pfam" id="PF12850"/>
    </source>
</evidence>
<dbReference type="EC" id="3.1.4.-" evidence="2"/>
<comment type="similarity">
    <text evidence="1 2">Belongs to the metallophosphoesterase superfamily. YfcE family.</text>
</comment>
<feature type="domain" description="Calcineurin-like phosphoesterase" evidence="3">
    <location>
        <begin position="2"/>
        <end position="154"/>
    </location>
</feature>
<dbReference type="PANTHER" id="PTHR11124">
    <property type="entry name" value="VACUOLAR SORTING PROTEIN VPS29"/>
    <property type="match status" value="1"/>
</dbReference>
<dbReference type="Pfam" id="PF12850">
    <property type="entry name" value="Metallophos_2"/>
    <property type="match status" value="1"/>
</dbReference>
<dbReference type="EMBL" id="DTIN01000014">
    <property type="protein sequence ID" value="HFX13314.1"/>
    <property type="molecule type" value="Genomic_DNA"/>
</dbReference>
<evidence type="ECO:0000313" key="4">
    <source>
        <dbReference type="EMBL" id="HFX13314.1"/>
    </source>
</evidence>
<name>A0A7C3MIT3_DICTH</name>
<dbReference type="Gene3D" id="3.60.21.10">
    <property type="match status" value="1"/>
</dbReference>
<evidence type="ECO:0000256" key="1">
    <source>
        <dbReference type="ARBA" id="ARBA00008950"/>
    </source>
</evidence>
<reference evidence="4" key="1">
    <citation type="journal article" date="2020" name="mSystems">
        <title>Genome- and Community-Level Interaction Insights into Carbon Utilization and Element Cycling Functions of Hydrothermarchaeota in Hydrothermal Sediment.</title>
        <authorList>
            <person name="Zhou Z."/>
            <person name="Liu Y."/>
            <person name="Xu W."/>
            <person name="Pan J."/>
            <person name="Luo Z.H."/>
            <person name="Li M."/>
        </authorList>
    </citation>
    <scope>NUCLEOTIDE SEQUENCE [LARGE SCALE GENOMIC DNA]</scope>
    <source>
        <strain evidence="4">SpSt-81</strain>
    </source>
</reference>
<dbReference type="InterPro" id="IPR024654">
    <property type="entry name" value="Calcineurin-like_PHP_lpxH"/>
</dbReference>
<comment type="cofactor">
    <cofactor evidence="2">
        <name>a divalent metal cation</name>
        <dbReference type="ChEBI" id="CHEBI:60240"/>
    </cofactor>
</comment>
<dbReference type="AlphaFoldDB" id="A0A7C3MIT3"/>
<comment type="caution">
    <text evidence="4">The sequence shown here is derived from an EMBL/GenBank/DDBJ whole genome shotgun (WGS) entry which is preliminary data.</text>
</comment>
<protein>
    <recommendedName>
        <fullName evidence="2">Phosphoesterase</fullName>
        <ecNumber evidence="2">3.1.4.-</ecNumber>
    </recommendedName>
</protein>
<organism evidence="4">
    <name type="scientific">Dictyoglomus thermophilum</name>
    <dbReference type="NCBI Taxonomy" id="14"/>
    <lineage>
        <taxon>Bacteria</taxon>
        <taxon>Pseudomonadati</taxon>
        <taxon>Dictyoglomota</taxon>
        <taxon>Dictyoglomia</taxon>
        <taxon>Dictyoglomales</taxon>
        <taxon>Dictyoglomaceae</taxon>
        <taxon>Dictyoglomus</taxon>
    </lineage>
</organism>
<dbReference type="InterPro" id="IPR029052">
    <property type="entry name" value="Metallo-depent_PP-like"/>
</dbReference>
<dbReference type="GO" id="GO:0016787">
    <property type="term" value="F:hydrolase activity"/>
    <property type="evidence" value="ECO:0007669"/>
    <property type="project" value="UniProtKB-UniRule"/>
</dbReference>
<evidence type="ECO:0000256" key="2">
    <source>
        <dbReference type="RuleBase" id="RU362039"/>
    </source>
</evidence>
<dbReference type="SUPFAM" id="SSF56300">
    <property type="entry name" value="Metallo-dependent phosphatases"/>
    <property type="match status" value="1"/>
</dbReference>
<dbReference type="InterPro" id="IPR000979">
    <property type="entry name" value="Phosphodiesterase_MJ0936/Vps29"/>
</dbReference>